<dbReference type="EMBL" id="CM055095">
    <property type="protein sequence ID" value="KAJ7558358.1"/>
    <property type="molecule type" value="Genomic_DNA"/>
</dbReference>
<dbReference type="Proteomes" id="UP001162992">
    <property type="component" value="Chromosome 4"/>
</dbReference>
<reference evidence="2" key="1">
    <citation type="journal article" date="2024" name="Proc. Natl. Acad. Sci. U.S.A.">
        <title>Extraordinary preservation of gene collinearity over three hundred million years revealed in homosporous lycophytes.</title>
        <authorList>
            <person name="Li C."/>
            <person name="Wickell D."/>
            <person name="Kuo L.Y."/>
            <person name="Chen X."/>
            <person name="Nie B."/>
            <person name="Liao X."/>
            <person name="Peng D."/>
            <person name="Ji J."/>
            <person name="Jenkins J."/>
            <person name="Williams M."/>
            <person name="Shu S."/>
            <person name="Plott C."/>
            <person name="Barry K."/>
            <person name="Rajasekar S."/>
            <person name="Grimwood J."/>
            <person name="Han X."/>
            <person name="Sun S."/>
            <person name="Hou Z."/>
            <person name="He W."/>
            <person name="Dai G."/>
            <person name="Sun C."/>
            <person name="Schmutz J."/>
            <person name="Leebens-Mack J.H."/>
            <person name="Li F.W."/>
            <person name="Wang L."/>
        </authorList>
    </citation>
    <scope>NUCLEOTIDE SEQUENCE [LARGE SCALE GENOMIC DNA]</scope>
    <source>
        <strain evidence="2">cv. PW_Plant_1</strain>
    </source>
</reference>
<keyword evidence="2" id="KW-1185">Reference proteome</keyword>
<evidence type="ECO:0000313" key="2">
    <source>
        <dbReference type="Proteomes" id="UP001162992"/>
    </source>
</evidence>
<comment type="caution">
    <text evidence="1">The sequence shown here is derived from an EMBL/GenBank/DDBJ whole genome shotgun (WGS) entry which is preliminary data.</text>
</comment>
<proteinExistence type="predicted"/>
<name>A0ACC2DVK7_DIPCM</name>
<organism evidence="1 2">
    <name type="scientific">Diphasiastrum complanatum</name>
    <name type="common">Issler's clubmoss</name>
    <name type="synonym">Lycopodium complanatum</name>
    <dbReference type="NCBI Taxonomy" id="34168"/>
    <lineage>
        <taxon>Eukaryota</taxon>
        <taxon>Viridiplantae</taxon>
        <taxon>Streptophyta</taxon>
        <taxon>Embryophyta</taxon>
        <taxon>Tracheophyta</taxon>
        <taxon>Lycopodiopsida</taxon>
        <taxon>Lycopodiales</taxon>
        <taxon>Lycopodiaceae</taxon>
        <taxon>Lycopodioideae</taxon>
        <taxon>Diphasiastrum</taxon>
    </lineage>
</organism>
<sequence length="153" mass="17021">MATLVESDAENCEDSVRQGVSSASYLLRSKSLAIGKGSSMFGRSSLNVNSNACQLQAHEEEISFHVQAKETVAKAKELESTLAMKENNDTQRLLCSNESSKEAASPQKERASQTYFILIVVMRTHPKPLATMNLKIYALVNLKRRILFKKLKL</sequence>
<evidence type="ECO:0000313" key="1">
    <source>
        <dbReference type="EMBL" id="KAJ7558358.1"/>
    </source>
</evidence>
<protein>
    <submittedName>
        <fullName evidence="1">Uncharacterized protein</fullName>
    </submittedName>
</protein>
<gene>
    <name evidence="1" type="ORF">O6H91_04G035600</name>
</gene>
<accession>A0ACC2DVK7</accession>